<reference evidence="1" key="1">
    <citation type="submission" date="2015-07" db="EMBL/GenBank/DDBJ databases">
        <title>MeaNS - Measles Nucleotide Surveillance Program.</title>
        <authorList>
            <person name="Tran T."/>
            <person name="Druce J."/>
        </authorList>
    </citation>
    <scope>NUCLEOTIDE SEQUENCE</scope>
    <source>
        <strain evidence="1">UCB-OBI-ISO-001</strain>
        <tissue evidence="1">Gonad</tissue>
    </source>
</reference>
<sequence length="52" mass="5855">MVLCYTFTVCSESITNTFAIKSQIDAIFALNHLLNVFARLLKIKYSSLGINQ</sequence>
<evidence type="ECO:0000313" key="1">
    <source>
        <dbReference type="EMBL" id="KOF99873.1"/>
    </source>
</evidence>
<dbReference type="AlphaFoldDB" id="A0A0L8IEG0"/>
<name>A0A0L8IEG0_OCTBM</name>
<accession>A0A0L8IEG0</accession>
<protein>
    <submittedName>
        <fullName evidence="1">Uncharacterized protein</fullName>
    </submittedName>
</protein>
<gene>
    <name evidence="1" type="ORF">OCBIM_22010389mg</name>
</gene>
<dbReference type="EMBL" id="KQ415876">
    <property type="protein sequence ID" value="KOF99873.1"/>
    <property type="molecule type" value="Genomic_DNA"/>
</dbReference>
<organism evidence="1">
    <name type="scientific">Octopus bimaculoides</name>
    <name type="common">California two-spotted octopus</name>
    <dbReference type="NCBI Taxonomy" id="37653"/>
    <lineage>
        <taxon>Eukaryota</taxon>
        <taxon>Metazoa</taxon>
        <taxon>Spiralia</taxon>
        <taxon>Lophotrochozoa</taxon>
        <taxon>Mollusca</taxon>
        <taxon>Cephalopoda</taxon>
        <taxon>Coleoidea</taxon>
        <taxon>Octopodiformes</taxon>
        <taxon>Octopoda</taxon>
        <taxon>Incirrata</taxon>
        <taxon>Octopodidae</taxon>
        <taxon>Octopus</taxon>
    </lineage>
</organism>
<proteinExistence type="predicted"/>